<gene>
    <name evidence="2" type="ORF">F5Z01DRAFT_477486</name>
</gene>
<sequence length="248" mass="28477">MHGPEKTERTPKRVRVVHNHAFIADATDALLVWEHPYYPQYYLAEGKLQNCTLFNKQDISYNGKVLASVCELTVAAHDGLDQVTTDRVLRFHNNTANGALAGRVRLEFGSMDQWLEEDMPIHVHPKDPYKRVDVLPSQRPMEIKVSGKTVAKTNWAMHLYETALPVRYYMPLSSVDQSVLRKSSLTTKCPYKGEAEYYDLVVDGKTHEGLVWYYRHPVPECASIAELVCFYNEKVDVYLGGYLQRRPQ</sequence>
<dbReference type="Proteomes" id="UP000887229">
    <property type="component" value="Unassembled WGS sequence"/>
</dbReference>
<evidence type="ECO:0000259" key="1">
    <source>
        <dbReference type="Pfam" id="PF04248"/>
    </source>
</evidence>
<dbReference type="OrthoDB" id="18996at2759"/>
<organism evidence="2 3">
    <name type="scientific">Emericellopsis atlantica</name>
    <dbReference type="NCBI Taxonomy" id="2614577"/>
    <lineage>
        <taxon>Eukaryota</taxon>
        <taxon>Fungi</taxon>
        <taxon>Dikarya</taxon>
        <taxon>Ascomycota</taxon>
        <taxon>Pezizomycotina</taxon>
        <taxon>Sordariomycetes</taxon>
        <taxon>Hypocreomycetidae</taxon>
        <taxon>Hypocreales</taxon>
        <taxon>Bionectriaceae</taxon>
        <taxon>Emericellopsis</taxon>
    </lineage>
</organism>
<evidence type="ECO:0000313" key="3">
    <source>
        <dbReference type="Proteomes" id="UP000887229"/>
    </source>
</evidence>
<keyword evidence="3" id="KW-1185">Reference proteome</keyword>
<dbReference type="EMBL" id="MU251247">
    <property type="protein sequence ID" value="KAG9256558.1"/>
    <property type="molecule type" value="Genomic_DNA"/>
</dbReference>
<comment type="caution">
    <text evidence="2">The sequence shown here is derived from an EMBL/GenBank/DDBJ whole genome shotgun (WGS) entry which is preliminary data.</text>
</comment>
<proteinExistence type="predicted"/>
<dbReference type="PANTHER" id="PTHR34310:SF9">
    <property type="entry name" value="BLR5716 PROTEIN"/>
    <property type="match status" value="1"/>
</dbReference>
<dbReference type="PANTHER" id="PTHR34310">
    <property type="entry name" value="DUF427 DOMAIN PROTEIN (AFU_ORTHOLOGUE AFUA_3G02220)"/>
    <property type="match status" value="1"/>
</dbReference>
<dbReference type="RefSeq" id="XP_046120482.1">
    <property type="nucleotide sequence ID" value="XM_046260042.1"/>
</dbReference>
<evidence type="ECO:0000313" key="2">
    <source>
        <dbReference type="EMBL" id="KAG9256558.1"/>
    </source>
</evidence>
<protein>
    <recommendedName>
        <fullName evidence="1">DUF427 domain-containing protein</fullName>
    </recommendedName>
</protein>
<feature type="domain" description="DUF427" evidence="1">
    <location>
        <begin position="141"/>
        <end position="233"/>
    </location>
</feature>
<dbReference type="Gene3D" id="2.170.150.40">
    <property type="entry name" value="Domain of unknown function (DUF427)"/>
    <property type="match status" value="2"/>
</dbReference>
<reference evidence="2" key="1">
    <citation type="journal article" date="2021" name="IMA Fungus">
        <title>Genomic characterization of three marine fungi, including Emericellopsis atlantica sp. nov. with signatures of a generalist lifestyle and marine biomass degradation.</title>
        <authorList>
            <person name="Hagestad O.C."/>
            <person name="Hou L."/>
            <person name="Andersen J.H."/>
            <person name="Hansen E.H."/>
            <person name="Altermark B."/>
            <person name="Li C."/>
            <person name="Kuhnert E."/>
            <person name="Cox R.J."/>
            <person name="Crous P.W."/>
            <person name="Spatafora J.W."/>
            <person name="Lail K."/>
            <person name="Amirebrahimi M."/>
            <person name="Lipzen A."/>
            <person name="Pangilinan J."/>
            <person name="Andreopoulos W."/>
            <person name="Hayes R.D."/>
            <person name="Ng V."/>
            <person name="Grigoriev I.V."/>
            <person name="Jackson S.A."/>
            <person name="Sutton T.D.S."/>
            <person name="Dobson A.D.W."/>
            <person name="Rama T."/>
        </authorList>
    </citation>
    <scope>NUCLEOTIDE SEQUENCE</scope>
    <source>
        <strain evidence="2">TS7</strain>
    </source>
</reference>
<dbReference type="AlphaFoldDB" id="A0A9P8CRB0"/>
<dbReference type="Pfam" id="PF04248">
    <property type="entry name" value="NTP_transf_9"/>
    <property type="match status" value="2"/>
</dbReference>
<accession>A0A9P8CRB0</accession>
<feature type="domain" description="DUF427" evidence="1">
    <location>
        <begin position="14"/>
        <end position="59"/>
    </location>
</feature>
<name>A0A9P8CRB0_9HYPO</name>
<dbReference type="InterPro" id="IPR038694">
    <property type="entry name" value="DUF427_sf"/>
</dbReference>
<dbReference type="InterPro" id="IPR007361">
    <property type="entry name" value="DUF427"/>
</dbReference>
<dbReference type="GeneID" id="70290945"/>